<keyword evidence="8" id="KW-1185">Reference proteome</keyword>
<dbReference type="OrthoDB" id="5865968at2759"/>
<evidence type="ECO:0000256" key="3">
    <source>
        <dbReference type="ARBA" id="ARBA00022692"/>
    </source>
</evidence>
<evidence type="ECO:0000313" key="7">
    <source>
        <dbReference type="EMBL" id="VDO67166.1"/>
    </source>
</evidence>
<gene>
    <name evidence="7" type="ORF">HPLM_LOCUS17829</name>
</gene>
<name>A0A3P7X2H5_HAEPC</name>
<dbReference type="GO" id="GO:0016020">
    <property type="term" value="C:membrane"/>
    <property type="evidence" value="ECO:0007669"/>
    <property type="project" value="UniProtKB-SubCell"/>
</dbReference>
<evidence type="ECO:0000256" key="6">
    <source>
        <dbReference type="SAM" id="Phobius"/>
    </source>
</evidence>
<dbReference type="InterPro" id="IPR019421">
    <property type="entry name" value="7TM_GPCR_serpentine_rcpt_Srd"/>
</dbReference>
<sequence length="143" mass="16547">MKYPPNFTLLTSLRSTRSTPSTYPPIHCFTYKKEIYLFQALTLQAILPIFCYLPTSLMAAFVRTFKTEVVFIEYLMLSFGALPSVIDPLITIYFVPSYRKWLTEKYHKRSILTKVLRLSTIKNPQNPVLKVRVINAPATIAQH</sequence>
<keyword evidence="4 6" id="KW-1133">Transmembrane helix</keyword>
<keyword evidence="3 6" id="KW-0812">Transmembrane</keyword>
<dbReference type="AlphaFoldDB" id="A0A3P7X2H5"/>
<dbReference type="InterPro" id="IPR050920">
    <property type="entry name" value="Nematode_rcpt-like_delta"/>
</dbReference>
<evidence type="ECO:0000256" key="5">
    <source>
        <dbReference type="ARBA" id="ARBA00023136"/>
    </source>
</evidence>
<proteinExistence type="inferred from homology"/>
<reference evidence="7 8" key="1">
    <citation type="submission" date="2018-11" db="EMBL/GenBank/DDBJ databases">
        <authorList>
            <consortium name="Pathogen Informatics"/>
        </authorList>
    </citation>
    <scope>NUCLEOTIDE SEQUENCE [LARGE SCALE GENOMIC DNA]</scope>
    <source>
        <strain evidence="7 8">MHpl1</strain>
    </source>
</reference>
<protein>
    <submittedName>
        <fullName evidence="7">Uncharacterized protein</fullName>
    </submittedName>
</protein>
<evidence type="ECO:0000313" key="8">
    <source>
        <dbReference type="Proteomes" id="UP000268014"/>
    </source>
</evidence>
<dbReference type="PANTHER" id="PTHR22945">
    <property type="entry name" value="SERPENTINE RECEPTOR, CLASS D DELTA"/>
    <property type="match status" value="1"/>
</dbReference>
<evidence type="ECO:0000256" key="4">
    <source>
        <dbReference type="ARBA" id="ARBA00022989"/>
    </source>
</evidence>
<evidence type="ECO:0000256" key="2">
    <source>
        <dbReference type="ARBA" id="ARBA00009166"/>
    </source>
</evidence>
<feature type="transmembrane region" description="Helical" evidence="6">
    <location>
        <begin position="41"/>
        <end position="62"/>
    </location>
</feature>
<dbReference type="EMBL" id="UZAF01020173">
    <property type="protein sequence ID" value="VDO67166.1"/>
    <property type="molecule type" value="Genomic_DNA"/>
</dbReference>
<comment type="similarity">
    <text evidence="2">Belongs to the nematode receptor-like protein srd family.</text>
</comment>
<evidence type="ECO:0000256" key="1">
    <source>
        <dbReference type="ARBA" id="ARBA00004141"/>
    </source>
</evidence>
<dbReference type="Pfam" id="PF10317">
    <property type="entry name" value="7TM_GPCR_Srd"/>
    <property type="match status" value="1"/>
</dbReference>
<dbReference type="PANTHER" id="PTHR22945:SF96">
    <property type="entry name" value="SERPENTINE RECEPTOR, CLASS D (DELTA)"/>
    <property type="match status" value="1"/>
</dbReference>
<organism evidence="7 8">
    <name type="scientific">Haemonchus placei</name>
    <name type="common">Barber's pole worm</name>
    <dbReference type="NCBI Taxonomy" id="6290"/>
    <lineage>
        <taxon>Eukaryota</taxon>
        <taxon>Metazoa</taxon>
        <taxon>Ecdysozoa</taxon>
        <taxon>Nematoda</taxon>
        <taxon>Chromadorea</taxon>
        <taxon>Rhabditida</taxon>
        <taxon>Rhabditina</taxon>
        <taxon>Rhabditomorpha</taxon>
        <taxon>Strongyloidea</taxon>
        <taxon>Trichostrongylidae</taxon>
        <taxon>Haemonchus</taxon>
    </lineage>
</organism>
<feature type="transmembrane region" description="Helical" evidence="6">
    <location>
        <begin position="74"/>
        <end position="95"/>
    </location>
</feature>
<dbReference type="Proteomes" id="UP000268014">
    <property type="component" value="Unassembled WGS sequence"/>
</dbReference>
<comment type="subcellular location">
    <subcellularLocation>
        <location evidence="1">Membrane</location>
        <topology evidence="1">Multi-pass membrane protein</topology>
    </subcellularLocation>
</comment>
<accession>A0A3P7X2H5</accession>
<dbReference type="SUPFAM" id="SSF81321">
    <property type="entry name" value="Family A G protein-coupled receptor-like"/>
    <property type="match status" value="1"/>
</dbReference>
<keyword evidence="5 6" id="KW-0472">Membrane</keyword>